<reference evidence="4 5" key="1">
    <citation type="journal article" date="2015" name="Genome Biol.">
        <title>Comparative genomics of Steinernema reveals deeply conserved gene regulatory networks.</title>
        <authorList>
            <person name="Dillman A.R."/>
            <person name="Macchietto M."/>
            <person name="Porter C.F."/>
            <person name="Rogers A."/>
            <person name="Williams B."/>
            <person name="Antoshechkin I."/>
            <person name="Lee M.M."/>
            <person name="Goodwin Z."/>
            <person name="Lu X."/>
            <person name="Lewis E.E."/>
            <person name="Goodrich-Blair H."/>
            <person name="Stock S.P."/>
            <person name="Adams B.J."/>
            <person name="Sternberg P.W."/>
            <person name="Mortazavi A."/>
        </authorList>
    </citation>
    <scope>NUCLEOTIDE SEQUENCE [LARGE SCALE GENOMIC DNA]</scope>
    <source>
        <strain evidence="4 5">ALL</strain>
    </source>
</reference>
<sequence length="133" mass="13775">MTSYRLLGSLLVTACVSALIFGFVAADKEGEVAKLRNKLEELTHRLDEYFLRTDDLSSQVILLKKKLFRKESACPTAEAVSACLPGPPGPSGVPGVDGLPGMPGGDGFPGMDGLPGLMGPVGPPGNDGNCTCV</sequence>
<keyword evidence="5" id="KW-1185">Reference proteome</keyword>
<reference evidence="4 5" key="2">
    <citation type="journal article" date="2019" name="G3 (Bethesda)">
        <title>Hybrid Assembly of the Genome of the Entomopathogenic Nematode Steinernema carpocapsae Identifies the X-Chromosome.</title>
        <authorList>
            <person name="Serra L."/>
            <person name="Macchietto M."/>
            <person name="Macias-Munoz A."/>
            <person name="McGill C.J."/>
            <person name="Rodriguez I.M."/>
            <person name="Rodriguez B."/>
            <person name="Murad R."/>
            <person name="Mortazavi A."/>
        </authorList>
    </citation>
    <scope>NUCLEOTIDE SEQUENCE [LARGE SCALE GENOMIC DNA]</scope>
    <source>
        <strain evidence="4 5">ALL</strain>
    </source>
</reference>
<evidence type="ECO:0008006" key="6">
    <source>
        <dbReference type="Google" id="ProtNLM"/>
    </source>
</evidence>
<evidence type="ECO:0000313" key="4">
    <source>
        <dbReference type="EMBL" id="TKR81829.1"/>
    </source>
</evidence>
<dbReference type="EMBL" id="AZBU02000004">
    <property type="protein sequence ID" value="TKR81829.1"/>
    <property type="molecule type" value="Genomic_DNA"/>
</dbReference>
<dbReference type="OrthoDB" id="10587011at2759"/>
<gene>
    <name evidence="4" type="ORF">L596_015641</name>
</gene>
<dbReference type="Proteomes" id="UP000298663">
    <property type="component" value="Unassembled WGS sequence"/>
</dbReference>
<organism evidence="4 5">
    <name type="scientific">Steinernema carpocapsae</name>
    <name type="common">Entomopathogenic nematode</name>
    <dbReference type="NCBI Taxonomy" id="34508"/>
    <lineage>
        <taxon>Eukaryota</taxon>
        <taxon>Metazoa</taxon>
        <taxon>Ecdysozoa</taxon>
        <taxon>Nematoda</taxon>
        <taxon>Chromadorea</taxon>
        <taxon>Rhabditida</taxon>
        <taxon>Tylenchina</taxon>
        <taxon>Panagrolaimomorpha</taxon>
        <taxon>Strongyloidoidea</taxon>
        <taxon>Steinernematidae</taxon>
        <taxon>Steinernema</taxon>
    </lineage>
</organism>
<dbReference type="Pfam" id="PF01391">
    <property type="entry name" value="Collagen"/>
    <property type="match status" value="1"/>
</dbReference>
<keyword evidence="3" id="KW-0732">Signal</keyword>
<protein>
    <recommendedName>
        <fullName evidence="6">Nematode cuticle collagen N-terminal domain-containing protein</fullName>
    </recommendedName>
</protein>
<feature type="signal peptide" evidence="3">
    <location>
        <begin position="1"/>
        <end position="26"/>
    </location>
</feature>
<feature type="coiled-coil region" evidence="2">
    <location>
        <begin position="25"/>
        <end position="52"/>
    </location>
</feature>
<keyword evidence="1" id="KW-0677">Repeat</keyword>
<dbReference type="STRING" id="34508.A0A4U5NFK0"/>
<feature type="chain" id="PRO_5020945777" description="Nematode cuticle collagen N-terminal domain-containing protein" evidence="3">
    <location>
        <begin position="27"/>
        <end position="133"/>
    </location>
</feature>
<keyword evidence="2" id="KW-0175">Coiled coil</keyword>
<dbReference type="InterPro" id="IPR008160">
    <property type="entry name" value="Collagen"/>
</dbReference>
<evidence type="ECO:0000256" key="2">
    <source>
        <dbReference type="SAM" id="Coils"/>
    </source>
</evidence>
<name>A0A4U5NFK0_STECR</name>
<accession>A0A4U5NFK0</accession>
<evidence type="ECO:0000313" key="5">
    <source>
        <dbReference type="Proteomes" id="UP000298663"/>
    </source>
</evidence>
<evidence type="ECO:0000256" key="3">
    <source>
        <dbReference type="SAM" id="SignalP"/>
    </source>
</evidence>
<proteinExistence type="predicted"/>
<evidence type="ECO:0000256" key="1">
    <source>
        <dbReference type="ARBA" id="ARBA00022737"/>
    </source>
</evidence>
<dbReference type="AlphaFoldDB" id="A0A4U5NFK0"/>
<comment type="caution">
    <text evidence="4">The sequence shown here is derived from an EMBL/GenBank/DDBJ whole genome shotgun (WGS) entry which is preliminary data.</text>
</comment>